<evidence type="ECO:0000256" key="1">
    <source>
        <dbReference type="SAM" id="SignalP"/>
    </source>
</evidence>
<feature type="chain" id="PRO_5039702237" evidence="1">
    <location>
        <begin position="27"/>
        <end position="233"/>
    </location>
</feature>
<feature type="signal peptide" evidence="1">
    <location>
        <begin position="1"/>
        <end position="26"/>
    </location>
</feature>
<gene>
    <name evidence="2" type="ORF">PDENDC454_14727</name>
</gene>
<reference evidence="2 3" key="1">
    <citation type="journal article" date="2012" name="J. Bacteriol.">
        <title>Genome Sequence of the Pattern-Forming Social Bacterium Paenibacillus dendritiformis C454 Chiral Morphotype.</title>
        <authorList>
            <person name="Sirota-Madi A."/>
            <person name="Olender T."/>
            <person name="Helman Y."/>
            <person name="Brainis I."/>
            <person name="Finkelshtein A."/>
            <person name="Roth D."/>
            <person name="Hagai E."/>
            <person name="Leshkowitz D."/>
            <person name="Brodsky L."/>
            <person name="Galatenko V."/>
            <person name="Nikolaev V."/>
            <person name="Gutnick D.L."/>
            <person name="Lancet D."/>
            <person name="Ben-Jacob E."/>
        </authorList>
    </citation>
    <scope>NUCLEOTIDE SEQUENCE [LARGE SCALE GENOMIC DNA]</scope>
    <source>
        <strain evidence="2 3">C454</strain>
    </source>
</reference>
<dbReference type="AlphaFoldDB" id="H3SHD2"/>
<sequence>MLKKKFITGLVAFFSLLLVFSTSVSANAKIHSASPKSTVACEDIRGEVSYQKDESGKIVKKITKVSDVEEYAKKFGITLPSPDAEILHISPVTEIADQSTPTNQPLWIGDLYIKNLEGPREACDSELLKHSYYDYPGGTMSVSQSVQASYGGAVSVSAEIINASVSFNVTHSYAVSDSQNVEVPFGKRASVKAFPVVYVWQYDIYKKGIFSDSYEGYGWAQKPTGVCFSVVIY</sequence>
<comment type="caution">
    <text evidence="2">The sequence shown here is derived from an EMBL/GenBank/DDBJ whole genome shotgun (WGS) entry which is preliminary data.</text>
</comment>
<organism evidence="2 3">
    <name type="scientific">Paenibacillus dendritiformis C454</name>
    <dbReference type="NCBI Taxonomy" id="1131935"/>
    <lineage>
        <taxon>Bacteria</taxon>
        <taxon>Bacillati</taxon>
        <taxon>Bacillota</taxon>
        <taxon>Bacilli</taxon>
        <taxon>Bacillales</taxon>
        <taxon>Paenibacillaceae</taxon>
        <taxon>Paenibacillus</taxon>
    </lineage>
</organism>
<accession>H3SHD2</accession>
<evidence type="ECO:0000313" key="2">
    <source>
        <dbReference type="EMBL" id="EHQ61567.1"/>
    </source>
</evidence>
<dbReference type="OrthoDB" id="2651377at2"/>
<dbReference type="EMBL" id="AHKH01000035">
    <property type="protein sequence ID" value="EHQ61567.1"/>
    <property type="molecule type" value="Genomic_DNA"/>
</dbReference>
<evidence type="ECO:0000313" key="3">
    <source>
        <dbReference type="Proteomes" id="UP000003900"/>
    </source>
</evidence>
<name>H3SHD2_9BACL</name>
<proteinExistence type="predicted"/>
<keyword evidence="3" id="KW-1185">Reference proteome</keyword>
<protein>
    <submittedName>
        <fullName evidence="2">Uncharacterized protein</fullName>
    </submittedName>
</protein>
<keyword evidence="1" id="KW-0732">Signal</keyword>
<dbReference type="Proteomes" id="UP000003900">
    <property type="component" value="Unassembled WGS sequence"/>
</dbReference>